<sequence>MDNDVEKIIAKAKRIVPSPDDRREMRRNVELFVKQYTVRNEASLRLLSKEGSEGSFFMRWWTVFTRNNTSMAIALLIALLVGGGTSFAAERSLPGETLYPIKVAVNEEVRGWFSGGSEGDAAWEARKAERRLEEAEALAREGNLSAEARADIALRLSSHASAFNAETKKLQAEGNTVSSLEAHSNFEASLKAHERILANLAEKGDTKELSSFLGEVRAKRAIVAEARAADEVKISADASGDFKEAAEGKLNAARNKLSEVRAFIASRTGVSANMEISSLASVDFKTSEEGDLSVAEAALARGEAAMEKGAYGGAFADFSEVIRLAQEAKLIVQAEQRAERRSGTSSSESRVKGEAEVSSKNETRTETPASNVNLKTNGAVRVDLGL</sequence>
<dbReference type="AlphaFoldDB" id="A0A1G2MC43"/>
<dbReference type="EMBL" id="MHRI01000008">
    <property type="protein sequence ID" value="OHA21467.1"/>
    <property type="molecule type" value="Genomic_DNA"/>
</dbReference>
<reference evidence="2 3" key="1">
    <citation type="journal article" date="2016" name="Nat. Commun.">
        <title>Thousands of microbial genomes shed light on interconnected biogeochemical processes in an aquifer system.</title>
        <authorList>
            <person name="Anantharaman K."/>
            <person name="Brown C.T."/>
            <person name="Hug L.A."/>
            <person name="Sharon I."/>
            <person name="Castelle C.J."/>
            <person name="Probst A.J."/>
            <person name="Thomas B.C."/>
            <person name="Singh A."/>
            <person name="Wilkins M.J."/>
            <person name="Karaoz U."/>
            <person name="Brodie E.L."/>
            <person name="Williams K.H."/>
            <person name="Hubbard S.S."/>
            <person name="Banfield J.F."/>
        </authorList>
    </citation>
    <scope>NUCLEOTIDE SEQUENCE [LARGE SCALE GENOMIC DNA]</scope>
</reference>
<gene>
    <name evidence="2" type="ORF">A2849_03340</name>
</gene>
<proteinExistence type="predicted"/>
<evidence type="ECO:0000256" key="1">
    <source>
        <dbReference type="SAM" id="MobiDB-lite"/>
    </source>
</evidence>
<feature type="compositionally biased region" description="Polar residues" evidence="1">
    <location>
        <begin position="366"/>
        <end position="376"/>
    </location>
</feature>
<organism evidence="2 3">
    <name type="scientific">Candidatus Taylorbacteria bacterium RIFCSPHIGHO2_01_FULL_51_15</name>
    <dbReference type="NCBI Taxonomy" id="1802304"/>
    <lineage>
        <taxon>Bacteria</taxon>
        <taxon>Candidatus Tayloriibacteriota</taxon>
    </lineage>
</organism>
<name>A0A1G2MC43_9BACT</name>
<evidence type="ECO:0000313" key="3">
    <source>
        <dbReference type="Proteomes" id="UP000178121"/>
    </source>
</evidence>
<comment type="caution">
    <text evidence="2">The sequence shown here is derived from an EMBL/GenBank/DDBJ whole genome shotgun (WGS) entry which is preliminary data.</text>
</comment>
<feature type="compositionally biased region" description="Basic and acidic residues" evidence="1">
    <location>
        <begin position="349"/>
        <end position="365"/>
    </location>
</feature>
<accession>A0A1G2MC43</accession>
<dbReference type="Proteomes" id="UP000178121">
    <property type="component" value="Unassembled WGS sequence"/>
</dbReference>
<evidence type="ECO:0000313" key="2">
    <source>
        <dbReference type="EMBL" id="OHA21467.1"/>
    </source>
</evidence>
<feature type="region of interest" description="Disordered" evidence="1">
    <location>
        <begin position="334"/>
        <end position="376"/>
    </location>
</feature>
<protein>
    <submittedName>
        <fullName evidence="2">Uncharacterized protein</fullName>
    </submittedName>
</protein>